<sequence length="584" mass="66318">MRFVFVAIYLLSTLAAWAKPGSGPRGDSWQQVRQQRKGVVSVLWYNFEPFTYRQPETGQMQGIEYELMEAFIQFINQRYGFELRAEWVDVGTFENVYAGVKQAGSKGVFGLSYFSITEERKTEVHFAPPYMPDLNVVVTNNALPFFTSSHEFVKLLPRLSGYTMANTTMEQDMEQLKATFYPGLRINRTGDDYVVMEQIARDPRAFGYMPLIVYLIGLQKGIKIKRQEVLPASRPGFAAIYPLRSDWEEPLQDFFTSEECRRLTNQVVQKYLGAGVSDLMYKPFADSAQTATDLTLLSLEKEIVTQRLIAAALEVQQQKSYRNLTILAVMAFMVVAGVLYGRFVTKKRLNDQLVERSRLIQTQNEEIERMNKRLEMKVLQAQVNPHFIFNSLNAIQYFVSLDEKRQALGYIAAFSKFMRLLLHNASALETSIPNEASMLDQYLALEKMRFSGTFSYTIRELDQEALATALIPSLVVHSFVENALYHGVLNRPGDAGLIEICFQKQGDFVKVVVEDNGVGRAAARQLAGRKKGSDLTPHQQLVRDRLALLNEQAEQHITVSTLDLHDAAGKPTGTRVELLFPIRS</sequence>
<evidence type="ECO:0000256" key="1">
    <source>
        <dbReference type="SAM" id="Coils"/>
    </source>
</evidence>
<evidence type="ECO:0000313" key="6">
    <source>
        <dbReference type="EMBL" id="MBB5282633.1"/>
    </source>
</evidence>
<evidence type="ECO:0000256" key="2">
    <source>
        <dbReference type="SAM" id="Phobius"/>
    </source>
</evidence>
<feature type="transmembrane region" description="Helical" evidence="2">
    <location>
        <begin position="324"/>
        <end position="343"/>
    </location>
</feature>
<dbReference type="RefSeq" id="WP_184171097.1">
    <property type="nucleotide sequence ID" value="NZ_JACHGF010000001.1"/>
</dbReference>
<comment type="caution">
    <text evidence="6">The sequence shown here is derived from an EMBL/GenBank/DDBJ whole genome shotgun (WGS) entry which is preliminary data.</text>
</comment>
<accession>A0A840TN35</accession>
<evidence type="ECO:0000313" key="7">
    <source>
        <dbReference type="Proteomes" id="UP000557307"/>
    </source>
</evidence>
<feature type="signal peptide" evidence="3">
    <location>
        <begin position="1"/>
        <end position="18"/>
    </location>
</feature>
<feature type="chain" id="PRO_5032521383" evidence="3">
    <location>
        <begin position="19"/>
        <end position="584"/>
    </location>
</feature>
<keyword evidence="7" id="KW-1185">Reference proteome</keyword>
<keyword evidence="2" id="KW-0812">Transmembrane</keyword>
<protein>
    <submittedName>
        <fullName evidence="6">Uncharacterized protein YneF (UPF0154 family)</fullName>
    </submittedName>
</protein>
<dbReference type="Proteomes" id="UP000557307">
    <property type="component" value="Unassembled WGS sequence"/>
</dbReference>
<dbReference type="InterPro" id="IPR050640">
    <property type="entry name" value="Bact_2-comp_sensor_kinase"/>
</dbReference>
<keyword evidence="2" id="KW-0472">Membrane</keyword>
<dbReference type="SUPFAM" id="SSF53850">
    <property type="entry name" value="Periplasmic binding protein-like II"/>
    <property type="match status" value="1"/>
</dbReference>
<name>A0A840TN35_9BACT</name>
<feature type="domain" description="Solute-binding protein family 3/N-terminal" evidence="4">
    <location>
        <begin position="46"/>
        <end position="187"/>
    </location>
</feature>
<dbReference type="InterPro" id="IPR001638">
    <property type="entry name" value="Solute-binding_3/MltF_N"/>
</dbReference>
<dbReference type="EMBL" id="JACHGF010000001">
    <property type="protein sequence ID" value="MBB5282633.1"/>
    <property type="molecule type" value="Genomic_DNA"/>
</dbReference>
<dbReference type="SUPFAM" id="SSF55874">
    <property type="entry name" value="ATPase domain of HSP90 chaperone/DNA topoisomerase II/histidine kinase"/>
    <property type="match status" value="1"/>
</dbReference>
<dbReference type="Gene3D" id="3.30.565.10">
    <property type="entry name" value="Histidine kinase-like ATPase, C-terminal domain"/>
    <property type="match status" value="1"/>
</dbReference>
<dbReference type="InterPro" id="IPR036890">
    <property type="entry name" value="HATPase_C_sf"/>
</dbReference>
<organism evidence="6 7">
    <name type="scientific">Rhabdobacter roseus</name>
    <dbReference type="NCBI Taxonomy" id="1655419"/>
    <lineage>
        <taxon>Bacteria</taxon>
        <taxon>Pseudomonadati</taxon>
        <taxon>Bacteroidota</taxon>
        <taxon>Cytophagia</taxon>
        <taxon>Cytophagales</taxon>
        <taxon>Cytophagaceae</taxon>
        <taxon>Rhabdobacter</taxon>
    </lineage>
</organism>
<feature type="coiled-coil region" evidence="1">
    <location>
        <begin position="357"/>
        <end position="384"/>
    </location>
</feature>
<gene>
    <name evidence="6" type="ORF">HNQ92_000754</name>
</gene>
<dbReference type="GO" id="GO:0016020">
    <property type="term" value="C:membrane"/>
    <property type="evidence" value="ECO:0007669"/>
    <property type="project" value="InterPro"/>
</dbReference>
<evidence type="ECO:0000259" key="5">
    <source>
        <dbReference type="Pfam" id="PF06580"/>
    </source>
</evidence>
<keyword evidence="2" id="KW-1133">Transmembrane helix</keyword>
<dbReference type="PANTHER" id="PTHR34220">
    <property type="entry name" value="SENSOR HISTIDINE KINASE YPDA"/>
    <property type="match status" value="1"/>
</dbReference>
<dbReference type="GO" id="GO:0000155">
    <property type="term" value="F:phosphorelay sensor kinase activity"/>
    <property type="evidence" value="ECO:0007669"/>
    <property type="project" value="InterPro"/>
</dbReference>
<evidence type="ECO:0000256" key="3">
    <source>
        <dbReference type="SAM" id="SignalP"/>
    </source>
</evidence>
<dbReference type="InterPro" id="IPR010559">
    <property type="entry name" value="Sig_transdc_His_kin_internal"/>
</dbReference>
<keyword evidence="1" id="KW-0175">Coiled coil</keyword>
<dbReference type="AlphaFoldDB" id="A0A840TN35"/>
<feature type="domain" description="Signal transduction histidine kinase internal region" evidence="5">
    <location>
        <begin position="375"/>
        <end position="452"/>
    </location>
</feature>
<dbReference type="Pfam" id="PF00497">
    <property type="entry name" value="SBP_bac_3"/>
    <property type="match status" value="1"/>
</dbReference>
<proteinExistence type="predicted"/>
<dbReference type="PANTHER" id="PTHR34220:SF7">
    <property type="entry name" value="SENSOR HISTIDINE KINASE YPDA"/>
    <property type="match status" value="1"/>
</dbReference>
<dbReference type="Pfam" id="PF06580">
    <property type="entry name" value="His_kinase"/>
    <property type="match status" value="1"/>
</dbReference>
<evidence type="ECO:0000259" key="4">
    <source>
        <dbReference type="Pfam" id="PF00497"/>
    </source>
</evidence>
<keyword evidence="3" id="KW-0732">Signal</keyword>
<dbReference type="Gene3D" id="3.40.190.10">
    <property type="entry name" value="Periplasmic binding protein-like II"/>
    <property type="match status" value="1"/>
</dbReference>
<reference evidence="6 7" key="1">
    <citation type="submission" date="2020-08" db="EMBL/GenBank/DDBJ databases">
        <title>Genomic Encyclopedia of Type Strains, Phase IV (KMG-IV): sequencing the most valuable type-strain genomes for metagenomic binning, comparative biology and taxonomic classification.</title>
        <authorList>
            <person name="Goeker M."/>
        </authorList>
    </citation>
    <scope>NUCLEOTIDE SEQUENCE [LARGE SCALE GENOMIC DNA]</scope>
    <source>
        <strain evidence="6 7">DSM 105074</strain>
    </source>
</reference>